<name>A0A6H2DT82_9SPHN</name>
<evidence type="ECO:0000313" key="6">
    <source>
        <dbReference type="Proteomes" id="UP000501600"/>
    </source>
</evidence>
<protein>
    <submittedName>
        <fullName evidence="5">MarR family transcriptional regulator</fullName>
    </submittedName>
</protein>
<keyword evidence="1" id="KW-0805">Transcription regulation</keyword>
<dbReference type="InterPro" id="IPR036390">
    <property type="entry name" value="WH_DNA-bd_sf"/>
</dbReference>
<evidence type="ECO:0000256" key="3">
    <source>
        <dbReference type="ARBA" id="ARBA00023163"/>
    </source>
</evidence>
<dbReference type="PRINTS" id="PR00598">
    <property type="entry name" value="HTHMARR"/>
</dbReference>
<dbReference type="GO" id="GO:0003677">
    <property type="term" value="F:DNA binding"/>
    <property type="evidence" value="ECO:0007669"/>
    <property type="project" value="UniProtKB-KW"/>
</dbReference>
<keyword evidence="2" id="KW-0238">DNA-binding</keyword>
<dbReference type="AlphaFoldDB" id="A0A6H2DT82"/>
<feature type="domain" description="HTH marR-type" evidence="4">
    <location>
        <begin position="13"/>
        <end position="145"/>
    </location>
</feature>
<dbReference type="PANTHER" id="PTHR42756:SF1">
    <property type="entry name" value="TRANSCRIPTIONAL REPRESSOR OF EMRAB OPERON"/>
    <property type="match status" value="1"/>
</dbReference>
<sequence>MSSDAQDGFLNEADEFAFLLEEVPRVLRKAFDASIVQFGLSRTQWRTLAYLIKTEGMTQTELANCLELERATIGLAIDHLEKLEFVERLPAEGDRRVWRIFLRPKAVSIIPELRREANAVYEIMLKDVSDADVAIIRTAMEKMVGNLRGSCAL</sequence>
<dbReference type="SUPFAM" id="SSF46785">
    <property type="entry name" value="Winged helix' DNA-binding domain"/>
    <property type="match status" value="1"/>
</dbReference>
<evidence type="ECO:0000256" key="2">
    <source>
        <dbReference type="ARBA" id="ARBA00023125"/>
    </source>
</evidence>
<dbReference type="InterPro" id="IPR036388">
    <property type="entry name" value="WH-like_DNA-bd_sf"/>
</dbReference>
<gene>
    <name evidence="5" type="ORF">HF685_14420</name>
</gene>
<accession>A0A6H2DT82</accession>
<dbReference type="EMBL" id="CP051217">
    <property type="protein sequence ID" value="QJB70876.1"/>
    <property type="molecule type" value="Genomic_DNA"/>
</dbReference>
<proteinExistence type="predicted"/>
<dbReference type="Gene3D" id="1.10.10.10">
    <property type="entry name" value="Winged helix-like DNA-binding domain superfamily/Winged helix DNA-binding domain"/>
    <property type="match status" value="1"/>
</dbReference>
<dbReference type="PROSITE" id="PS50995">
    <property type="entry name" value="HTH_MARR_2"/>
    <property type="match status" value="1"/>
</dbReference>
<reference evidence="5 6" key="1">
    <citation type="submission" date="2020-04" db="EMBL/GenBank/DDBJ databases">
        <title>Genome sequence for Sphingorhabdus sp. strain M1.</title>
        <authorList>
            <person name="Park S.-J."/>
        </authorList>
    </citation>
    <scope>NUCLEOTIDE SEQUENCE [LARGE SCALE GENOMIC DNA]</scope>
    <source>
        <strain evidence="5 6">JK6</strain>
    </source>
</reference>
<keyword evidence="6" id="KW-1185">Reference proteome</keyword>
<dbReference type="GO" id="GO:0003700">
    <property type="term" value="F:DNA-binding transcription factor activity"/>
    <property type="evidence" value="ECO:0007669"/>
    <property type="project" value="InterPro"/>
</dbReference>
<dbReference type="PANTHER" id="PTHR42756">
    <property type="entry name" value="TRANSCRIPTIONAL REGULATOR, MARR"/>
    <property type="match status" value="1"/>
</dbReference>
<dbReference type="Pfam" id="PF12802">
    <property type="entry name" value="MarR_2"/>
    <property type="match status" value="1"/>
</dbReference>
<dbReference type="SMART" id="SM00347">
    <property type="entry name" value="HTH_MARR"/>
    <property type="match status" value="1"/>
</dbReference>
<organism evidence="5 6">
    <name type="scientific">Parasphingorhabdus halotolerans</name>
    <dbReference type="NCBI Taxonomy" id="2725558"/>
    <lineage>
        <taxon>Bacteria</taxon>
        <taxon>Pseudomonadati</taxon>
        <taxon>Pseudomonadota</taxon>
        <taxon>Alphaproteobacteria</taxon>
        <taxon>Sphingomonadales</taxon>
        <taxon>Sphingomonadaceae</taxon>
        <taxon>Parasphingorhabdus</taxon>
    </lineage>
</organism>
<evidence type="ECO:0000256" key="1">
    <source>
        <dbReference type="ARBA" id="ARBA00023015"/>
    </source>
</evidence>
<evidence type="ECO:0000313" key="5">
    <source>
        <dbReference type="EMBL" id="QJB70876.1"/>
    </source>
</evidence>
<evidence type="ECO:0000259" key="4">
    <source>
        <dbReference type="PROSITE" id="PS50995"/>
    </source>
</evidence>
<keyword evidence="3" id="KW-0804">Transcription</keyword>
<dbReference type="InterPro" id="IPR000835">
    <property type="entry name" value="HTH_MarR-typ"/>
</dbReference>
<dbReference type="Proteomes" id="UP000501600">
    <property type="component" value="Chromosome"/>
</dbReference>
<dbReference type="KEGG" id="phao:HF685_14420"/>